<dbReference type="OrthoDB" id="191139at2759"/>
<accession>A0A084QZQ1</accession>
<comment type="similarity">
    <text evidence="1">Belongs to the short-chain dehydrogenases/reductases (SDR) family.</text>
</comment>
<gene>
    <name evidence="5" type="ORF">S40285_04637</name>
</gene>
<dbReference type="PANTHER" id="PTHR24320:SF282">
    <property type="entry name" value="WW DOMAIN-CONTAINING OXIDOREDUCTASE"/>
    <property type="match status" value="1"/>
</dbReference>
<protein>
    <submittedName>
        <fullName evidence="5">Uncharacterized protein</fullName>
    </submittedName>
</protein>
<proteinExistence type="inferred from homology"/>
<dbReference type="OMA" id="MFTFELA"/>
<evidence type="ECO:0000256" key="4">
    <source>
        <dbReference type="SAM" id="MobiDB-lite"/>
    </source>
</evidence>
<feature type="region of interest" description="Disordered" evidence="4">
    <location>
        <begin position="50"/>
        <end position="82"/>
    </location>
</feature>
<evidence type="ECO:0000313" key="5">
    <source>
        <dbReference type="EMBL" id="KFA69436.1"/>
    </source>
</evidence>
<evidence type="ECO:0000256" key="1">
    <source>
        <dbReference type="ARBA" id="ARBA00006484"/>
    </source>
</evidence>
<dbReference type="HOGENOM" id="CLU_010194_44_6_1"/>
<dbReference type="SUPFAM" id="SSF51735">
    <property type="entry name" value="NAD(P)-binding Rossmann-fold domains"/>
    <property type="match status" value="1"/>
</dbReference>
<evidence type="ECO:0000313" key="6">
    <source>
        <dbReference type="Proteomes" id="UP000028524"/>
    </source>
</evidence>
<organism evidence="5 6">
    <name type="scientific">Stachybotrys chlorohalonatus (strain IBT 40285)</name>
    <dbReference type="NCBI Taxonomy" id="1283841"/>
    <lineage>
        <taxon>Eukaryota</taxon>
        <taxon>Fungi</taxon>
        <taxon>Dikarya</taxon>
        <taxon>Ascomycota</taxon>
        <taxon>Pezizomycotina</taxon>
        <taxon>Sordariomycetes</taxon>
        <taxon>Hypocreomycetidae</taxon>
        <taxon>Hypocreales</taxon>
        <taxon>Stachybotryaceae</taxon>
        <taxon>Stachybotrys</taxon>
    </lineage>
</organism>
<dbReference type="STRING" id="1283841.A0A084QZQ1"/>
<sequence length="397" mass="43237">RKGRRGEEERRRGASGQHPFACATLNHVAQPVKINTFHCPASPPCSSPSLLPPIPRHFPSPPPTAKTHLPATRRTSLPETTSNSVAMTHSKFTEQDIPDLTGYIAIVTGGNGGIGYETTKQLALRNARVYIASRSAPRVQEAIEKMKSEAGKNLDLHFLQIDLQDLKSVKAAANNFPEERLDILINNAGVMNVPYKLTGDGYETQWQVNYLAPHMFTTGLLPKLLSTAAASGDKNRVRVVHVTSDLANNAPGAPKTINFEDPNLSNLTGTFALMQRYAHSKQAIVRDAVEINNRYSAQGVTAYAVHPGIVSTGLQGSDTTWLGFVIRNMAKIVSRTTPLQGSYNSLFAATSPSAASLQGKFLLPVGIVEKRSESSWLTEKTVNADLWNKTEELAKKF</sequence>
<evidence type="ECO:0000256" key="3">
    <source>
        <dbReference type="ARBA" id="ARBA00023002"/>
    </source>
</evidence>
<dbReference type="Gene3D" id="3.40.50.720">
    <property type="entry name" value="NAD(P)-binding Rossmann-like Domain"/>
    <property type="match status" value="1"/>
</dbReference>
<reference evidence="5 6" key="1">
    <citation type="journal article" date="2014" name="BMC Genomics">
        <title>Comparative genome sequencing reveals chemotype-specific gene clusters in the toxigenic black mold Stachybotrys.</title>
        <authorList>
            <person name="Semeiks J."/>
            <person name="Borek D."/>
            <person name="Otwinowski Z."/>
            <person name="Grishin N.V."/>
        </authorList>
    </citation>
    <scope>NUCLEOTIDE SEQUENCE [LARGE SCALE GENOMIC DNA]</scope>
    <source>
        <strain evidence="5 6">IBT 40285</strain>
    </source>
</reference>
<dbReference type="GO" id="GO:0016491">
    <property type="term" value="F:oxidoreductase activity"/>
    <property type="evidence" value="ECO:0007669"/>
    <property type="project" value="UniProtKB-KW"/>
</dbReference>
<dbReference type="InterPro" id="IPR002347">
    <property type="entry name" value="SDR_fam"/>
</dbReference>
<keyword evidence="6" id="KW-1185">Reference proteome</keyword>
<feature type="non-terminal residue" evidence="5">
    <location>
        <position position="1"/>
    </location>
</feature>
<name>A0A084QZQ1_STAC4</name>
<dbReference type="AlphaFoldDB" id="A0A084QZQ1"/>
<dbReference type="InterPro" id="IPR036291">
    <property type="entry name" value="NAD(P)-bd_dom_sf"/>
</dbReference>
<feature type="compositionally biased region" description="Pro residues" evidence="4">
    <location>
        <begin position="50"/>
        <end position="64"/>
    </location>
</feature>
<dbReference type="PRINTS" id="PR00081">
    <property type="entry name" value="GDHRDH"/>
</dbReference>
<dbReference type="Pfam" id="PF00106">
    <property type="entry name" value="adh_short"/>
    <property type="match status" value="1"/>
</dbReference>
<dbReference type="Proteomes" id="UP000028524">
    <property type="component" value="Unassembled WGS sequence"/>
</dbReference>
<keyword evidence="3" id="KW-0560">Oxidoreductase</keyword>
<dbReference type="EMBL" id="KL659480">
    <property type="protein sequence ID" value="KFA69436.1"/>
    <property type="molecule type" value="Genomic_DNA"/>
</dbReference>
<dbReference type="PANTHER" id="PTHR24320">
    <property type="entry name" value="RETINOL DEHYDROGENASE"/>
    <property type="match status" value="1"/>
</dbReference>
<dbReference type="InParanoid" id="A0A084QZQ1"/>
<feature type="compositionally biased region" description="Polar residues" evidence="4">
    <location>
        <begin position="73"/>
        <end position="82"/>
    </location>
</feature>
<evidence type="ECO:0000256" key="2">
    <source>
        <dbReference type="ARBA" id="ARBA00022857"/>
    </source>
</evidence>
<keyword evidence="2" id="KW-0521">NADP</keyword>